<evidence type="ECO:0000256" key="10">
    <source>
        <dbReference type="ARBA" id="ARBA00044465"/>
    </source>
</evidence>
<accession>A0A423TB69</accession>
<keyword evidence="7 18" id="KW-0460">Magnesium</keyword>
<dbReference type="AlphaFoldDB" id="A0A423TB69"/>
<organism evidence="19 20">
    <name type="scientific">Penaeus vannamei</name>
    <name type="common">Whiteleg shrimp</name>
    <name type="synonym">Litopenaeus vannamei</name>
    <dbReference type="NCBI Taxonomy" id="6689"/>
    <lineage>
        <taxon>Eukaryota</taxon>
        <taxon>Metazoa</taxon>
        <taxon>Ecdysozoa</taxon>
        <taxon>Arthropoda</taxon>
        <taxon>Crustacea</taxon>
        <taxon>Multicrustacea</taxon>
        <taxon>Malacostraca</taxon>
        <taxon>Eumalacostraca</taxon>
        <taxon>Eucarida</taxon>
        <taxon>Decapoda</taxon>
        <taxon>Dendrobranchiata</taxon>
        <taxon>Penaeoidea</taxon>
        <taxon>Penaeidae</taxon>
        <taxon>Penaeus</taxon>
    </lineage>
</organism>
<comment type="cofactor">
    <cofactor evidence="1 18">
        <name>Mg(2+)</name>
        <dbReference type="ChEBI" id="CHEBI:18420"/>
    </cofactor>
</comment>
<evidence type="ECO:0000256" key="7">
    <source>
        <dbReference type="ARBA" id="ARBA00022842"/>
    </source>
</evidence>
<dbReference type="PROSITE" id="PS00629">
    <property type="entry name" value="IMP_1"/>
    <property type="match status" value="1"/>
</dbReference>
<dbReference type="GO" id="GO:0004441">
    <property type="term" value="F:inositol-1,4-bisphosphate 1-phosphatase activity"/>
    <property type="evidence" value="ECO:0007669"/>
    <property type="project" value="UniProtKB-EC"/>
</dbReference>
<comment type="catalytic activity">
    <reaction evidence="10">
        <text>1D-myo-inositol 1,3,4-trisphosphate + H2O = 1D-myo-inositol 3,4-bisphosphate + phosphate</text>
        <dbReference type="Rhea" id="RHEA:70319"/>
        <dbReference type="ChEBI" id="CHEBI:15377"/>
        <dbReference type="ChEBI" id="CHEBI:43474"/>
        <dbReference type="ChEBI" id="CHEBI:58414"/>
        <dbReference type="ChEBI" id="CHEBI:83241"/>
    </reaction>
    <physiologicalReaction direction="left-to-right" evidence="10">
        <dbReference type="Rhea" id="RHEA:70320"/>
    </physiologicalReaction>
</comment>
<evidence type="ECO:0000313" key="19">
    <source>
        <dbReference type="EMBL" id="ROT73705.1"/>
    </source>
</evidence>
<evidence type="ECO:0000256" key="11">
    <source>
        <dbReference type="ARBA" id="ARBA00044466"/>
    </source>
</evidence>
<evidence type="ECO:0000256" key="2">
    <source>
        <dbReference type="ARBA" id="ARBA00009759"/>
    </source>
</evidence>
<evidence type="ECO:0000256" key="6">
    <source>
        <dbReference type="ARBA" id="ARBA00022801"/>
    </source>
</evidence>
<evidence type="ECO:0000256" key="16">
    <source>
        <dbReference type="ARBA" id="ARBA00044544"/>
    </source>
</evidence>
<dbReference type="InterPro" id="IPR020550">
    <property type="entry name" value="Inositol_monophosphatase_CS"/>
</dbReference>
<evidence type="ECO:0000256" key="14">
    <source>
        <dbReference type="ARBA" id="ARBA00044484"/>
    </source>
</evidence>
<name>A0A423TB69_PENVA</name>
<dbReference type="InterPro" id="IPR020583">
    <property type="entry name" value="Inositol_monoP_metal-BS"/>
</dbReference>
<sequence>MSLAQGAPLLSRLSVRDLQTEADRAAQRCIISSLNKCFPKITIIGEEGEDETTVASGSIFDPSTTSLVDVTCPPHLSSMAEEEVVVWVDPLDGTAEYTQGLLDHVTVLIGIASGGKAIGGIIHQPYYNYQNPGSDLGRTIWGIVGGEVGGMKILPPPEGKLIVTTTRSHSSSTVNDAISAVSPDEVLRVGGAGHKVMLLLEGKAHLYVFASPGCKKWDTCAPQAILEAAGGILTDIQGNAIPYDASAPHRNSTGVLASAAGQEHGVYLEKIPQHVKDNLKA</sequence>
<dbReference type="Proteomes" id="UP000283509">
    <property type="component" value="Unassembled WGS sequence"/>
</dbReference>
<dbReference type="Gene3D" id="3.40.190.80">
    <property type="match status" value="1"/>
</dbReference>
<dbReference type="STRING" id="6689.A0A423TB69"/>
<keyword evidence="5 18" id="KW-0479">Metal-binding</keyword>
<evidence type="ECO:0000256" key="18">
    <source>
        <dbReference type="PIRSR" id="PIRSR600760-2"/>
    </source>
</evidence>
<comment type="caution">
    <text evidence="19">The sequence shown here is derived from an EMBL/GenBank/DDBJ whole genome shotgun (WGS) entry which is preliminary data.</text>
</comment>
<evidence type="ECO:0000256" key="12">
    <source>
        <dbReference type="ARBA" id="ARBA00044478"/>
    </source>
</evidence>
<dbReference type="GO" id="GO:0046854">
    <property type="term" value="P:phosphatidylinositol phosphate biosynthetic process"/>
    <property type="evidence" value="ECO:0007669"/>
    <property type="project" value="InterPro"/>
</dbReference>
<dbReference type="EC" id="3.1.3.7" evidence="3"/>
<dbReference type="FunFam" id="3.40.190.80:FF:000006">
    <property type="entry name" value="Bisphosphate nucleotidase 1"/>
    <property type="match status" value="1"/>
</dbReference>
<comment type="catalytic activity">
    <reaction evidence="13">
        <text>adenosine 3',5'-bisphosphate + H2O = AMP + phosphate</text>
        <dbReference type="Rhea" id="RHEA:10040"/>
        <dbReference type="ChEBI" id="CHEBI:15377"/>
        <dbReference type="ChEBI" id="CHEBI:43474"/>
        <dbReference type="ChEBI" id="CHEBI:58343"/>
        <dbReference type="ChEBI" id="CHEBI:456215"/>
        <dbReference type="EC" id="3.1.3.7"/>
    </reaction>
    <physiologicalReaction direction="left-to-right" evidence="13">
        <dbReference type="Rhea" id="RHEA:10041"/>
    </physiologicalReaction>
</comment>
<feature type="binding site" evidence="18">
    <location>
        <position position="46"/>
    </location>
    <ligand>
        <name>Mg(2+)</name>
        <dbReference type="ChEBI" id="CHEBI:18420"/>
        <label>1</label>
        <note>catalytic</note>
    </ligand>
</feature>
<keyword evidence="4" id="KW-0452">Lithium</keyword>
<dbReference type="FunFam" id="3.30.540.10:FF:000012">
    <property type="entry name" value="Blast:Putative inositol monophosphatase 3"/>
    <property type="match status" value="1"/>
</dbReference>
<comment type="catalytic activity">
    <reaction evidence="11">
        <text>adenosine 2',5'-bisphosphate + H2O = AMP + phosphate</text>
        <dbReference type="Rhea" id="RHEA:77643"/>
        <dbReference type="ChEBI" id="CHEBI:15377"/>
        <dbReference type="ChEBI" id="CHEBI:43474"/>
        <dbReference type="ChEBI" id="CHEBI:194156"/>
        <dbReference type="ChEBI" id="CHEBI:456215"/>
        <dbReference type="EC" id="3.1.3.7"/>
    </reaction>
    <physiologicalReaction direction="left-to-right" evidence="11">
        <dbReference type="Rhea" id="RHEA:77644"/>
    </physiologicalReaction>
</comment>
<feature type="binding site" evidence="18">
    <location>
        <position position="89"/>
    </location>
    <ligand>
        <name>Mg(2+)</name>
        <dbReference type="ChEBI" id="CHEBI:18420"/>
        <label>1</label>
        <note>catalytic</note>
    </ligand>
</feature>
<dbReference type="GO" id="GO:0046872">
    <property type="term" value="F:metal ion binding"/>
    <property type="evidence" value="ECO:0007669"/>
    <property type="project" value="UniProtKB-KW"/>
</dbReference>
<evidence type="ECO:0000256" key="3">
    <source>
        <dbReference type="ARBA" id="ARBA00012633"/>
    </source>
</evidence>
<evidence type="ECO:0000256" key="15">
    <source>
        <dbReference type="ARBA" id="ARBA00044519"/>
    </source>
</evidence>
<evidence type="ECO:0000256" key="5">
    <source>
        <dbReference type="ARBA" id="ARBA00022723"/>
    </source>
</evidence>
<evidence type="ECO:0000256" key="1">
    <source>
        <dbReference type="ARBA" id="ARBA00001946"/>
    </source>
</evidence>
<dbReference type="Gene3D" id="3.30.540.10">
    <property type="entry name" value="Fructose-1,6-Bisphosphatase, subunit A, domain 1"/>
    <property type="match status" value="1"/>
</dbReference>
<dbReference type="EC" id="3.1.3.57" evidence="15"/>
<evidence type="ECO:0000256" key="17">
    <source>
        <dbReference type="ARBA" id="ARBA00044554"/>
    </source>
</evidence>
<protein>
    <recommendedName>
        <fullName evidence="8">3'(2'),5'-bisphosphate nucleotidase 1</fullName>
        <ecNumber evidence="15">3.1.3.57</ecNumber>
        <ecNumber evidence="3">3.1.3.7</ecNumber>
    </recommendedName>
    <alternativeName>
        <fullName evidence="16">3'-phosphoadenosine 5'-phosphate phosphatase</fullName>
    </alternativeName>
    <alternativeName>
        <fullName evidence="9">Bisphosphate 3'-nucleotidase 1</fullName>
    </alternativeName>
    <alternativeName>
        <fullName evidence="17">Inositol-polyphosphate 1-phosphatase</fullName>
    </alternativeName>
</protein>
<reference evidence="19 20" key="1">
    <citation type="submission" date="2018-04" db="EMBL/GenBank/DDBJ databases">
        <authorList>
            <person name="Zhang X."/>
            <person name="Yuan J."/>
            <person name="Li F."/>
            <person name="Xiang J."/>
        </authorList>
    </citation>
    <scope>NUCLEOTIDE SEQUENCE [LARGE SCALE GENOMIC DNA]</scope>
    <source>
        <tissue evidence="19">Muscle</tissue>
    </source>
</reference>
<dbReference type="PANTHER" id="PTHR43028">
    <property type="entry name" value="3'(2'),5'-BISPHOSPHATE NUCLEOTIDASE 1"/>
    <property type="match status" value="1"/>
</dbReference>
<evidence type="ECO:0000256" key="9">
    <source>
        <dbReference type="ARBA" id="ARBA00041815"/>
    </source>
</evidence>
<comment type="catalytic activity">
    <reaction evidence="14">
        <text>3'-phosphoadenylyl sulfate + H2O = adenosine 5'-phosphosulfate + phosphate</text>
        <dbReference type="Rhea" id="RHEA:77639"/>
        <dbReference type="ChEBI" id="CHEBI:15377"/>
        <dbReference type="ChEBI" id="CHEBI:43474"/>
        <dbReference type="ChEBI" id="CHEBI:58243"/>
        <dbReference type="ChEBI" id="CHEBI:58339"/>
        <dbReference type="EC" id="3.1.3.7"/>
    </reaction>
    <physiologicalReaction direction="left-to-right" evidence="14">
        <dbReference type="Rhea" id="RHEA:77640"/>
    </physiologicalReaction>
</comment>
<dbReference type="PANTHER" id="PTHR43028:SF5">
    <property type="entry name" value="3'(2'),5'-BISPHOSPHATE NUCLEOTIDASE 1"/>
    <property type="match status" value="1"/>
</dbReference>
<feature type="binding site" evidence="18">
    <location>
        <position position="218"/>
    </location>
    <ligand>
        <name>Mg(2+)</name>
        <dbReference type="ChEBI" id="CHEBI:18420"/>
        <label>1</label>
        <note>catalytic</note>
    </ligand>
</feature>
<dbReference type="PROSITE" id="PS00630">
    <property type="entry name" value="IMP_2"/>
    <property type="match status" value="1"/>
</dbReference>
<dbReference type="SUPFAM" id="SSF56655">
    <property type="entry name" value="Carbohydrate phosphatase"/>
    <property type="match status" value="1"/>
</dbReference>
<comment type="similarity">
    <text evidence="2">Belongs to the inositol monophosphatase superfamily.</text>
</comment>
<gene>
    <name evidence="19" type="ORF">C7M84_007855</name>
</gene>
<reference evidence="19 20" key="2">
    <citation type="submission" date="2019-01" db="EMBL/GenBank/DDBJ databases">
        <title>The decoding of complex shrimp genome reveals the adaptation for benthos swimmer, frequently molting mechanism and breeding impact on genome.</title>
        <authorList>
            <person name="Sun Y."/>
            <person name="Gao Y."/>
            <person name="Yu Y."/>
        </authorList>
    </citation>
    <scope>NUCLEOTIDE SEQUENCE [LARGE SCALE GENOMIC DNA]</scope>
    <source>
        <tissue evidence="19">Muscle</tissue>
    </source>
</reference>
<keyword evidence="6" id="KW-0378">Hydrolase</keyword>
<feature type="binding site" evidence="18">
    <location>
        <position position="91"/>
    </location>
    <ligand>
        <name>Mg(2+)</name>
        <dbReference type="ChEBI" id="CHEBI:18420"/>
        <label>1</label>
        <note>catalytic</note>
    </ligand>
</feature>
<dbReference type="EMBL" id="QCYY01002002">
    <property type="protein sequence ID" value="ROT73705.1"/>
    <property type="molecule type" value="Genomic_DNA"/>
</dbReference>
<dbReference type="InterPro" id="IPR000760">
    <property type="entry name" value="Inositol_monophosphatase-like"/>
</dbReference>
<dbReference type="InterPro" id="IPR050725">
    <property type="entry name" value="CysQ/Inositol_MonoPase"/>
</dbReference>
<evidence type="ECO:0000256" key="13">
    <source>
        <dbReference type="ARBA" id="ARBA00044479"/>
    </source>
</evidence>
<evidence type="ECO:0000256" key="4">
    <source>
        <dbReference type="ARBA" id="ARBA00022671"/>
    </source>
</evidence>
<comment type="catalytic activity">
    <reaction evidence="12">
        <text>1D-myo-inositol 1,4-bisphosphate + H2O = 1D-myo-inositol 4-phosphate + phosphate</text>
        <dbReference type="Rhea" id="RHEA:15553"/>
        <dbReference type="ChEBI" id="CHEBI:15377"/>
        <dbReference type="ChEBI" id="CHEBI:43474"/>
        <dbReference type="ChEBI" id="CHEBI:58282"/>
        <dbReference type="ChEBI" id="CHEBI:58469"/>
        <dbReference type="EC" id="3.1.3.57"/>
    </reaction>
    <physiologicalReaction direction="left-to-right" evidence="12">
        <dbReference type="Rhea" id="RHEA:15554"/>
    </physiologicalReaction>
</comment>
<dbReference type="GO" id="GO:0008441">
    <property type="term" value="F:3'(2'),5'-bisphosphate nucleotidase activity"/>
    <property type="evidence" value="ECO:0007669"/>
    <property type="project" value="UniProtKB-EC"/>
</dbReference>
<feature type="binding site" evidence="18">
    <location>
        <position position="92"/>
    </location>
    <ligand>
        <name>Mg(2+)</name>
        <dbReference type="ChEBI" id="CHEBI:18420"/>
        <label>1</label>
        <note>catalytic</note>
    </ligand>
</feature>
<evidence type="ECO:0000256" key="8">
    <source>
        <dbReference type="ARBA" id="ARBA00040342"/>
    </source>
</evidence>
<dbReference type="Pfam" id="PF00459">
    <property type="entry name" value="Inositol_P"/>
    <property type="match status" value="1"/>
</dbReference>
<dbReference type="GO" id="GO:0005737">
    <property type="term" value="C:cytoplasm"/>
    <property type="evidence" value="ECO:0007669"/>
    <property type="project" value="UniProtKB-ARBA"/>
</dbReference>
<proteinExistence type="inferred from homology"/>
<dbReference type="OrthoDB" id="411145at2759"/>
<evidence type="ECO:0000313" key="20">
    <source>
        <dbReference type="Proteomes" id="UP000283509"/>
    </source>
</evidence>
<keyword evidence="20" id="KW-1185">Reference proteome</keyword>